<evidence type="ECO:0000313" key="3">
    <source>
        <dbReference type="Proteomes" id="UP000287563"/>
    </source>
</evidence>
<sequence>MIRKYALFSKAFPIVHWLFVAILALIQVGSSYLILESNQLIFAWGVILPALPIFLFATASSYKKKYLHS</sequence>
<proteinExistence type="predicted"/>
<dbReference type="EMBL" id="RJLM01000003">
    <property type="protein sequence ID" value="RWX55781.1"/>
    <property type="molecule type" value="Genomic_DNA"/>
</dbReference>
<organism evidence="2 3">
    <name type="scientific">Photobacterium chitinilyticum</name>
    <dbReference type="NCBI Taxonomy" id="2485123"/>
    <lineage>
        <taxon>Bacteria</taxon>
        <taxon>Pseudomonadati</taxon>
        <taxon>Pseudomonadota</taxon>
        <taxon>Gammaproteobacteria</taxon>
        <taxon>Vibrionales</taxon>
        <taxon>Vibrionaceae</taxon>
        <taxon>Photobacterium</taxon>
    </lineage>
</organism>
<protein>
    <submittedName>
        <fullName evidence="2">Uncharacterized protein</fullName>
    </submittedName>
</protein>
<evidence type="ECO:0000256" key="1">
    <source>
        <dbReference type="SAM" id="Phobius"/>
    </source>
</evidence>
<keyword evidence="3" id="KW-1185">Reference proteome</keyword>
<reference evidence="2 3" key="1">
    <citation type="submission" date="2018-11" db="EMBL/GenBank/DDBJ databases">
        <title>Photobacterium sp. BEI247 sp. nov., a marine bacterium isolated from Yongle Blue Hole in the South China Sea.</title>
        <authorList>
            <person name="Wang X."/>
        </authorList>
    </citation>
    <scope>NUCLEOTIDE SEQUENCE [LARGE SCALE GENOMIC DNA]</scope>
    <source>
        <strain evidence="3">BEI247</strain>
    </source>
</reference>
<feature type="transmembrane region" description="Helical" evidence="1">
    <location>
        <begin position="12"/>
        <end position="35"/>
    </location>
</feature>
<keyword evidence="1" id="KW-0472">Membrane</keyword>
<keyword evidence="1" id="KW-1133">Transmembrane helix</keyword>
<keyword evidence="1" id="KW-0812">Transmembrane</keyword>
<name>A0A444JRP1_9GAMM</name>
<feature type="transmembrane region" description="Helical" evidence="1">
    <location>
        <begin position="41"/>
        <end position="62"/>
    </location>
</feature>
<comment type="caution">
    <text evidence="2">The sequence shown here is derived from an EMBL/GenBank/DDBJ whole genome shotgun (WGS) entry which is preliminary data.</text>
</comment>
<dbReference type="AlphaFoldDB" id="A0A444JRP1"/>
<gene>
    <name evidence="2" type="ORF">EDI28_10630</name>
</gene>
<evidence type="ECO:0000313" key="2">
    <source>
        <dbReference type="EMBL" id="RWX55781.1"/>
    </source>
</evidence>
<dbReference type="Proteomes" id="UP000287563">
    <property type="component" value="Unassembled WGS sequence"/>
</dbReference>
<accession>A0A444JRP1</accession>